<evidence type="ECO:0000313" key="3">
    <source>
        <dbReference type="EMBL" id="TKZ35870.1"/>
    </source>
</evidence>
<proteinExistence type="inferred from homology"/>
<dbReference type="Pfam" id="PF01041">
    <property type="entry name" value="DegT_DnrJ_EryC1"/>
    <property type="match status" value="1"/>
</dbReference>
<dbReference type="PANTHER" id="PTHR30244">
    <property type="entry name" value="TRANSAMINASE"/>
    <property type="match status" value="1"/>
</dbReference>
<dbReference type="PIRSF" id="PIRSF000390">
    <property type="entry name" value="PLP_StrS"/>
    <property type="match status" value="1"/>
</dbReference>
<keyword evidence="3" id="KW-0032">Aminotransferase</keyword>
<gene>
    <name evidence="3" type="ORF">EZH24_02990</name>
</gene>
<keyword evidence="3" id="KW-0808">Transferase</keyword>
<dbReference type="InterPro" id="IPR015421">
    <property type="entry name" value="PyrdxlP-dep_Trfase_major"/>
</dbReference>
<accession>A0ABY2TSK3</accession>
<evidence type="ECO:0000256" key="2">
    <source>
        <dbReference type="RuleBase" id="RU004508"/>
    </source>
</evidence>
<protein>
    <submittedName>
        <fullName evidence="3">DegT/DnrJ/EryC1/StrS aminotransferase family protein</fullName>
    </submittedName>
</protein>
<dbReference type="PANTHER" id="PTHR30244:SF34">
    <property type="entry name" value="DTDP-4-AMINO-4,6-DIDEOXYGALACTOSE TRANSAMINASE"/>
    <property type="match status" value="1"/>
</dbReference>
<dbReference type="Proteomes" id="UP000310168">
    <property type="component" value="Unassembled WGS sequence"/>
</dbReference>
<dbReference type="Gene3D" id="3.40.640.10">
    <property type="entry name" value="Type I PLP-dependent aspartate aminotransferase-like (Major domain)"/>
    <property type="match status" value="1"/>
</dbReference>
<organism evidence="3 4">
    <name type="scientific">Brachyspira catarrhinii</name>
    <dbReference type="NCBI Taxonomy" id="2528966"/>
    <lineage>
        <taxon>Bacteria</taxon>
        <taxon>Pseudomonadati</taxon>
        <taxon>Spirochaetota</taxon>
        <taxon>Spirochaetia</taxon>
        <taxon>Brachyspirales</taxon>
        <taxon>Brachyspiraceae</taxon>
        <taxon>Brachyspira</taxon>
    </lineage>
</organism>
<dbReference type="RefSeq" id="WP_137997649.1">
    <property type="nucleotide sequence ID" value="NZ_SJDU01000045.1"/>
</dbReference>
<dbReference type="InterPro" id="IPR000653">
    <property type="entry name" value="DegT/StrS_aminotransferase"/>
</dbReference>
<evidence type="ECO:0000313" key="4">
    <source>
        <dbReference type="Proteomes" id="UP000310168"/>
    </source>
</evidence>
<name>A0ABY2TSK3_9SPIR</name>
<evidence type="ECO:0000256" key="1">
    <source>
        <dbReference type="ARBA" id="ARBA00037999"/>
    </source>
</evidence>
<dbReference type="SUPFAM" id="SSF53383">
    <property type="entry name" value="PLP-dependent transferases"/>
    <property type="match status" value="1"/>
</dbReference>
<comment type="caution">
    <text evidence="3">The sequence shown here is derived from an EMBL/GenBank/DDBJ whole genome shotgun (WGS) entry which is preliminary data.</text>
</comment>
<comment type="similarity">
    <text evidence="1 2">Belongs to the DegT/DnrJ/EryC1 family.</text>
</comment>
<dbReference type="CDD" id="cd00616">
    <property type="entry name" value="AHBA_syn"/>
    <property type="match status" value="1"/>
</dbReference>
<dbReference type="InterPro" id="IPR015424">
    <property type="entry name" value="PyrdxlP-dep_Trfase"/>
</dbReference>
<reference evidence="3 4" key="1">
    <citation type="journal article" date="2019" name="Anaerobe">
        <title>Brachyspira catarrhinii sp. nov., an anaerobic intestinal spirochaete isolated from vervet monkeys may have been misidentified as Brachyspira aalborgi in previous studies.</title>
        <authorList>
            <person name="Phillips N.D."/>
            <person name="La T."/>
            <person name="Hampson D.J."/>
        </authorList>
    </citation>
    <scope>NUCLEOTIDE SEQUENCE [LARGE SCALE GENOMIC DNA]</scope>
    <source>
        <strain evidence="3 4">Z12</strain>
    </source>
</reference>
<sequence>MKKIIPFSPPDITDSEIDAVVKVLKSGWITSGVVNKEFEEELTKYIEVKRVKLLSSATASMELALKIFGIGEGDEVIVPAYTYASTSNVAVHLGAKVIFLDAVDSGNDKSDFNIDLEKLENAITEKTKAIISVDIGGFPCDYDAIKNILEKKKSLFKPSNNKYQKELKRILFLSDAAHSIGAIYKGKRVGSQADFTSFSFHAVKNITTAEGGALAFNDIGNIKADDIYKEISIWALNGQNKSAFDKGKGGANSWKYNIECIGYKCNLSDLHAAVGLSQLRRYNKMLENRKKIASIYNDILSKNNKIIIPKLKTDYCESSYHLYLIRIKDFEEKDRDALIEKMFELGIILNVHYLPLPFQKAYIDLGYNISDYNNAYNLYKNEITLPLYSSLNEEDAKFIASSIAEYLNKINI</sequence>
<keyword evidence="4" id="KW-1185">Reference proteome</keyword>
<dbReference type="EMBL" id="SJDU01000045">
    <property type="protein sequence ID" value="TKZ35870.1"/>
    <property type="molecule type" value="Genomic_DNA"/>
</dbReference>
<dbReference type="GO" id="GO:0008483">
    <property type="term" value="F:transaminase activity"/>
    <property type="evidence" value="ECO:0007669"/>
    <property type="project" value="UniProtKB-KW"/>
</dbReference>
<dbReference type="Gene3D" id="3.90.1150.10">
    <property type="entry name" value="Aspartate Aminotransferase, domain 1"/>
    <property type="match status" value="1"/>
</dbReference>
<keyword evidence="2" id="KW-0663">Pyridoxal phosphate</keyword>
<dbReference type="InterPro" id="IPR015422">
    <property type="entry name" value="PyrdxlP-dep_Trfase_small"/>
</dbReference>